<name>A0A318UEE1_9SPHI</name>
<comment type="caution">
    <text evidence="1">The sequence shown here is derived from an EMBL/GenBank/DDBJ whole genome shotgun (WGS) entry which is preliminary data.</text>
</comment>
<protein>
    <submittedName>
        <fullName evidence="1">Uncharacterized protein</fullName>
    </submittedName>
</protein>
<sequence length="45" mass="5607">MRQLTIKVNSMMESMYQVIKKSLHTRWISFFKKRQRIDLYLSKKN</sequence>
<evidence type="ECO:0000313" key="2">
    <source>
        <dbReference type="Proteomes" id="UP000248198"/>
    </source>
</evidence>
<organism evidence="1 2">
    <name type="scientific">Pedobacter nutrimenti</name>
    <dbReference type="NCBI Taxonomy" id="1241337"/>
    <lineage>
        <taxon>Bacteria</taxon>
        <taxon>Pseudomonadati</taxon>
        <taxon>Bacteroidota</taxon>
        <taxon>Sphingobacteriia</taxon>
        <taxon>Sphingobacteriales</taxon>
        <taxon>Sphingobacteriaceae</taxon>
        <taxon>Pedobacter</taxon>
    </lineage>
</organism>
<evidence type="ECO:0000313" key="1">
    <source>
        <dbReference type="EMBL" id="PYF74443.1"/>
    </source>
</evidence>
<gene>
    <name evidence="1" type="ORF">B0O44_104614</name>
</gene>
<keyword evidence="2" id="KW-1185">Reference proteome</keyword>
<dbReference type="Proteomes" id="UP000248198">
    <property type="component" value="Unassembled WGS sequence"/>
</dbReference>
<reference evidence="1 2" key="1">
    <citation type="submission" date="2018-06" db="EMBL/GenBank/DDBJ databases">
        <title>Genomic Encyclopedia of Archaeal and Bacterial Type Strains, Phase II (KMG-II): from individual species to whole genera.</title>
        <authorList>
            <person name="Goeker M."/>
        </authorList>
    </citation>
    <scope>NUCLEOTIDE SEQUENCE [LARGE SCALE GENOMIC DNA]</scope>
    <source>
        <strain evidence="1 2">DSM 27372</strain>
    </source>
</reference>
<accession>A0A318UEE1</accession>
<dbReference type="AlphaFoldDB" id="A0A318UEE1"/>
<proteinExistence type="predicted"/>
<dbReference type="EMBL" id="QKLU01000004">
    <property type="protein sequence ID" value="PYF74443.1"/>
    <property type="molecule type" value="Genomic_DNA"/>
</dbReference>